<feature type="domain" description="AMP-dependent synthetase/ligase" evidence="5">
    <location>
        <begin position="37"/>
        <end position="395"/>
    </location>
</feature>
<dbReference type="InterPro" id="IPR025110">
    <property type="entry name" value="AMP-bd_C"/>
</dbReference>
<feature type="domain" description="AMP-binding enzyme C-terminal" evidence="6">
    <location>
        <begin position="446"/>
        <end position="522"/>
    </location>
</feature>
<dbReference type="AlphaFoldDB" id="A0AAN7VRQ2"/>
<dbReference type="GO" id="GO:0005777">
    <property type="term" value="C:peroxisome"/>
    <property type="evidence" value="ECO:0007669"/>
    <property type="project" value="UniProtKB-SubCell"/>
</dbReference>
<dbReference type="Gene3D" id="3.40.50.980">
    <property type="match status" value="2"/>
</dbReference>
<evidence type="ECO:0000256" key="2">
    <source>
        <dbReference type="ARBA" id="ARBA00006432"/>
    </source>
</evidence>
<keyword evidence="8" id="KW-1185">Reference proteome</keyword>
<evidence type="ECO:0008006" key="9">
    <source>
        <dbReference type="Google" id="ProtNLM"/>
    </source>
</evidence>
<proteinExistence type="inferred from homology"/>
<evidence type="ECO:0000256" key="1">
    <source>
        <dbReference type="ARBA" id="ARBA00004275"/>
    </source>
</evidence>
<dbReference type="Gene3D" id="2.30.38.10">
    <property type="entry name" value="Luciferase, Domain 3"/>
    <property type="match status" value="1"/>
</dbReference>
<evidence type="ECO:0000313" key="8">
    <source>
        <dbReference type="Proteomes" id="UP001329430"/>
    </source>
</evidence>
<evidence type="ECO:0000256" key="4">
    <source>
        <dbReference type="ARBA" id="ARBA00023140"/>
    </source>
</evidence>
<name>A0AAN7VRQ2_9COLE</name>
<gene>
    <name evidence="7" type="ORF">RI129_003460</name>
</gene>
<comment type="similarity">
    <text evidence="2">Belongs to the ATP-dependent AMP-binding enzyme family.</text>
</comment>
<dbReference type="SUPFAM" id="SSF56801">
    <property type="entry name" value="Acetyl-CoA synthetase-like"/>
    <property type="match status" value="1"/>
</dbReference>
<evidence type="ECO:0000259" key="5">
    <source>
        <dbReference type="Pfam" id="PF00501"/>
    </source>
</evidence>
<comment type="caution">
    <text evidence="7">The sequence shown here is derived from an EMBL/GenBank/DDBJ whole genome shotgun (WGS) entry which is preliminary data.</text>
</comment>
<dbReference type="InterPro" id="IPR000873">
    <property type="entry name" value="AMP-dep_synth/lig_dom"/>
</dbReference>
<dbReference type="Proteomes" id="UP001329430">
    <property type="component" value="Chromosome 2"/>
</dbReference>
<accession>A0AAN7VRQ2</accession>
<dbReference type="InterPro" id="IPR045851">
    <property type="entry name" value="AMP-bd_C_sf"/>
</dbReference>
<organism evidence="7 8">
    <name type="scientific">Pyrocoelia pectoralis</name>
    <dbReference type="NCBI Taxonomy" id="417401"/>
    <lineage>
        <taxon>Eukaryota</taxon>
        <taxon>Metazoa</taxon>
        <taxon>Ecdysozoa</taxon>
        <taxon>Arthropoda</taxon>
        <taxon>Hexapoda</taxon>
        <taxon>Insecta</taxon>
        <taxon>Pterygota</taxon>
        <taxon>Neoptera</taxon>
        <taxon>Endopterygota</taxon>
        <taxon>Coleoptera</taxon>
        <taxon>Polyphaga</taxon>
        <taxon>Elateriformia</taxon>
        <taxon>Elateroidea</taxon>
        <taxon>Lampyridae</taxon>
        <taxon>Lampyrinae</taxon>
        <taxon>Pyrocoelia</taxon>
    </lineage>
</organism>
<dbReference type="FunFam" id="3.30.300.30:FF:000007">
    <property type="entry name" value="4-coumarate--CoA ligase 2"/>
    <property type="match status" value="1"/>
</dbReference>
<dbReference type="EMBL" id="JAVRBK010000002">
    <property type="protein sequence ID" value="KAK5648568.1"/>
    <property type="molecule type" value="Genomic_DNA"/>
</dbReference>
<dbReference type="GO" id="GO:0016405">
    <property type="term" value="F:CoA-ligase activity"/>
    <property type="evidence" value="ECO:0007669"/>
    <property type="project" value="TreeGrafter"/>
</dbReference>
<dbReference type="PROSITE" id="PS00455">
    <property type="entry name" value="AMP_BINDING"/>
    <property type="match status" value="1"/>
</dbReference>
<dbReference type="InterPro" id="IPR020845">
    <property type="entry name" value="AMP-binding_CS"/>
</dbReference>
<dbReference type="Pfam" id="PF00501">
    <property type="entry name" value="AMP-binding"/>
    <property type="match status" value="1"/>
</dbReference>
<reference evidence="7 8" key="1">
    <citation type="journal article" date="2024" name="Insects">
        <title>An Improved Chromosome-Level Genome Assembly of the Firefly Pyrocoelia pectoralis.</title>
        <authorList>
            <person name="Fu X."/>
            <person name="Meyer-Rochow V.B."/>
            <person name="Ballantyne L."/>
            <person name="Zhu X."/>
        </authorList>
    </citation>
    <scope>NUCLEOTIDE SEQUENCE [LARGE SCALE GENOMIC DNA]</scope>
    <source>
        <strain evidence="7">XCY_ONT2</strain>
    </source>
</reference>
<sequence>MINDDQYILYGPNEEYFINYQSLGEYLLDCLRKRDYDDIIAVDPESEEQLTCGKLLEKSVRLATVLERMGVTKGDGIAIVSENNINYYIPILASLYLGAIFNPLNVEYTYGELKHAIDLSKPKVIFSSFISLRKILRLKEECNYINEIVLMTQSLEVLDNIKTMESALQNVIVNVQDFRVDGVGLSDHAALFMSSGTTGLPKCVGLSHGNFIGSLSVYRDPRYLNVSNDVTVSVIPFFHIYGFLTHISAVFCTLKVVLMKKLESELFLRAIKNYKCTRLFLVPTLLQYFVQNSKVNSDVLSSVKFIHITAAALGNTVYQAALQKLKHITVIQMYGTTETAGACTVQKVTDNINTIGYLVPNIICKLVNPNTHRTLRPFQYGELCFKGINVMKGYYNNPTETCTAIDSDGFYHTGDVGYYNENGQLFIIDRIKDIIKYKGFQVAPAELENLILNHNKVQECGVIGIPDEKAGELPLAFIVPKPGVKLSAEEIVKFVSENISSQKHLHGGVKFVKKIPKTSSGKISRLLLREIYNESIGQ</sequence>
<dbReference type="PANTHER" id="PTHR24096">
    <property type="entry name" value="LONG-CHAIN-FATTY-ACID--COA LIGASE"/>
    <property type="match status" value="1"/>
</dbReference>
<keyword evidence="4" id="KW-0576">Peroxisome</keyword>
<keyword evidence="3" id="KW-0436">Ligase</keyword>
<evidence type="ECO:0000313" key="7">
    <source>
        <dbReference type="EMBL" id="KAK5648568.1"/>
    </source>
</evidence>
<protein>
    <recommendedName>
        <fullName evidence="9">Luciferin 4-monooxygenase</fullName>
    </recommendedName>
</protein>
<dbReference type="Pfam" id="PF13193">
    <property type="entry name" value="AMP-binding_C"/>
    <property type="match status" value="1"/>
</dbReference>
<dbReference type="PANTHER" id="PTHR24096:SF149">
    <property type="entry name" value="AMP-BINDING DOMAIN-CONTAINING PROTEIN-RELATED"/>
    <property type="match status" value="1"/>
</dbReference>
<evidence type="ECO:0000259" key="6">
    <source>
        <dbReference type="Pfam" id="PF13193"/>
    </source>
</evidence>
<comment type="subcellular location">
    <subcellularLocation>
        <location evidence="1">Peroxisome</location>
    </subcellularLocation>
</comment>
<evidence type="ECO:0000256" key="3">
    <source>
        <dbReference type="ARBA" id="ARBA00022598"/>
    </source>
</evidence>
<dbReference type="Gene3D" id="3.30.300.30">
    <property type="match status" value="1"/>
</dbReference>